<gene>
    <name evidence="3" type="ORF">SAMN02745784_01810</name>
</gene>
<dbReference type="InterPro" id="IPR005097">
    <property type="entry name" value="Sacchrp_dh_NADP-bd"/>
</dbReference>
<dbReference type="SUPFAM" id="SSF51735">
    <property type="entry name" value="NAD(P)-binding Rossmann-fold domains"/>
    <property type="match status" value="1"/>
</dbReference>
<dbReference type="Gene3D" id="3.40.50.720">
    <property type="entry name" value="NAD(P)-binding Rossmann-like Domain"/>
    <property type="match status" value="1"/>
</dbReference>
<dbReference type="Pfam" id="PF03435">
    <property type="entry name" value="Sacchrp_dh_NADP"/>
    <property type="match status" value="1"/>
</dbReference>
<evidence type="ECO:0000313" key="3">
    <source>
        <dbReference type="EMBL" id="SHE77862.1"/>
    </source>
</evidence>
<dbReference type="PANTHER" id="PTHR43796">
    <property type="entry name" value="CARBOXYNORSPERMIDINE SYNTHASE"/>
    <property type="match status" value="1"/>
</dbReference>
<sequence length="397" mass="43963">MKLVVLGGAGSQALYGIRDLINHGSIFDEVVISSRNLEKNKKIVEKLNSPIVKAAEVDVSDQAALYELIKDCDVVANCTGPYHILAYKIIETTIKAGKHYIDFCDDIEAFNNIFESELPKKAEEKGLSMIMGLGASPGFLSILACSAEQRYFDSLKEAIFYFACDEKEPGGPAVLGHMLECIHNAPYIKDGEKFNEPSFREEWDFDFGEPYGVRKVTRIGHPEVFTFPRYSPGIQNVSIRFSLEPFSAYEGFRDLSLAGLTSNHKLNINGNPVSPRDFALAVLLAQKASQPVMTEEELKEFLKGVTACAATELHGKKDGKDISYIGRVAGNMAPLTAIPLIIGAEMLGKGEISKKGIMVAEEAIEDADKFVKETIKRIRQDGFGFKIREELTLREEY</sequence>
<dbReference type="GeneID" id="90994222"/>
<dbReference type="AlphaFoldDB" id="A0A1M4WA76"/>
<accession>A0A1M4WA76</accession>
<dbReference type="InterPro" id="IPR032095">
    <property type="entry name" value="Sacchrp_dh-like_C"/>
</dbReference>
<dbReference type="Proteomes" id="UP000184114">
    <property type="component" value="Unassembled WGS sequence"/>
</dbReference>
<dbReference type="InterPro" id="IPR036291">
    <property type="entry name" value="NAD(P)-bd_dom_sf"/>
</dbReference>
<reference evidence="4" key="1">
    <citation type="submission" date="2016-11" db="EMBL/GenBank/DDBJ databases">
        <authorList>
            <person name="Varghese N."/>
            <person name="Submissions S."/>
        </authorList>
    </citation>
    <scope>NUCLEOTIDE SEQUENCE [LARGE SCALE GENOMIC DNA]</scope>
    <source>
        <strain evidence="4">DSM 18095</strain>
    </source>
</reference>
<proteinExistence type="predicted"/>
<dbReference type="Pfam" id="PF16653">
    <property type="entry name" value="Sacchrp_dh_C"/>
    <property type="match status" value="1"/>
</dbReference>
<dbReference type="STRING" id="1123404.SAMN02745784_01810"/>
<dbReference type="PANTHER" id="PTHR43796:SF2">
    <property type="entry name" value="CARBOXYNORSPERMIDINE SYNTHASE"/>
    <property type="match status" value="1"/>
</dbReference>
<feature type="domain" description="Saccharopine dehydrogenase NADP binding" evidence="1">
    <location>
        <begin position="4"/>
        <end position="105"/>
    </location>
</feature>
<dbReference type="Gene3D" id="3.30.360.10">
    <property type="entry name" value="Dihydrodipicolinate Reductase, domain 2"/>
    <property type="match status" value="1"/>
</dbReference>
<name>A0A1M4WA76_9FIRM</name>
<evidence type="ECO:0000259" key="1">
    <source>
        <dbReference type="Pfam" id="PF03435"/>
    </source>
</evidence>
<dbReference type="RefSeq" id="WP_072975594.1">
    <property type="nucleotide sequence ID" value="NZ_FQTY01000006.1"/>
</dbReference>
<evidence type="ECO:0000259" key="2">
    <source>
        <dbReference type="Pfam" id="PF16653"/>
    </source>
</evidence>
<feature type="domain" description="Saccharopine dehydrogenase-like C-terminal" evidence="2">
    <location>
        <begin position="176"/>
        <end position="379"/>
    </location>
</feature>
<dbReference type="EMBL" id="FQTY01000006">
    <property type="protein sequence ID" value="SHE77862.1"/>
    <property type="molecule type" value="Genomic_DNA"/>
</dbReference>
<evidence type="ECO:0000313" key="4">
    <source>
        <dbReference type="Proteomes" id="UP000184114"/>
    </source>
</evidence>
<protein>
    <submittedName>
        <fullName evidence="3">Saccharopine dehydrogenase, NADP-dependent</fullName>
    </submittedName>
</protein>
<keyword evidence="4" id="KW-1185">Reference proteome</keyword>
<organism evidence="3 4">
    <name type="scientific">Tissierella praeacuta DSM 18095</name>
    <dbReference type="NCBI Taxonomy" id="1123404"/>
    <lineage>
        <taxon>Bacteria</taxon>
        <taxon>Bacillati</taxon>
        <taxon>Bacillota</taxon>
        <taxon>Tissierellia</taxon>
        <taxon>Tissierellales</taxon>
        <taxon>Tissierellaceae</taxon>
        <taxon>Tissierella</taxon>
    </lineage>
</organism>